<feature type="domain" description="Thiamine pyrophosphate enzyme TPP-binding" evidence="4">
    <location>
        <begin position="327"/>
        <end position="423"/>
    </location>
</feature>
<dbReference type="GO" id="GO:0005948">
    <property type="term" value="C:acetolactate synthase complex"/>
    <property type="evidence" value="ECO:0007669"/>
    <property type="project" value="TreeGrafter"/>
</dbReference>
<reference evidence="5" key="1">
    <citation type="submission" date="2021-01" db="EMBL/GenBank/DDBJ databases">
        <authorList>
            <person name="Corre E."/>
            <person name="Pelletier E."/>
            <person name="Niang G."/>
            <person name="Scheremetjew M."/>
            <person name="Finn R."/>
            <person name="Kale V."/>
            <person name="Holt S."/>
            <person name="Cochrane G."/>
            <person name="Meng A."/>
            <person name="Brown T."/>
            <person name="Cohen L."/>
        </authorList>
    </citation>
    <scope>NUCLEOTIDE SEQUENCE</scope>
    <source>
        <strain evidence="5">RCC3387</strain>
    </source>
</reference>
<feature type="domain" description="Thiamine pyrophosphate enzyme central" evidence="3">
    <location>
        <begin position="132"/>
        <end position="204"/>
    </location>
</feature>
<evidence type="ECO:0000256" key="1">
    <source>
        <dbReference type="ARBA" id="ARBA00007812"/>
    </source>
</evidence>
<dbReference type="EMBL" id="HBGW01028235">
    <property type="protein sequence ID" value="CAD9547485.1"/>
    <property type="molecule type" value="Transcribed_RNA"/>
</dbReference>
<dbReference type="PANTHER" id="PTHR18968:SF13">
    <property type="entry name" value="ACETOLACTATE SYNTHASE CATALYTIC SUBUNIT, MITOCHONDRIAL"/>
    <property type="match status" value="1"/>
</dbReference>
<dbReference type="InterPro" id="IPR029061">
    <property type="entry name" value="THDP-binding"/>
</dbReference>
<dbReference type="PANTHER" id="PTHR18968">
    <property type="entry name" value="THIAMINE PYROPHOSPHATE ENZYMES"/>
    <property type="match status" value="1"/>
</dbReference>
<dbReference type="Pfam" id="PF02775">
    <property type="entry name" value="TPP_enzyme_C"/>
    <property type="match status" value="1"/>
</dbReference>
<proteinExistence type="inferred from homology"/>
<organism evidence="5">
    <name type="scientific">Zooxanthella nutricula</name>
    <dbReference type="NCBI Taxonomy" id="1333877"/>
    <lineage>
        <taxon>Eukaryota</taxon>
        <taxon>Sar</taxon>
        <taxon>Alveolata</taxon>
        <taxon>Dinophyceae</taxon>
        <taxon>Peridiniales</taxon>
        <taxon>Peridiniales incertae sedis</taxon>
        <taxon>Zooxanthella</taxon>
    </lineage>
</organism>
<sequence>MSALNSLHNAVSEVKPLLHIHQYSAEAAPWIFQQTGDMRAVLRAITPYVYYLRNPLDAENMTKAAIDAARQQRVGVALLVEENLWPCAGVARNGPFYQSEWPRIPAGLEFQQDADADGIAIDALRNMPQVKLLVILAGFLDRASREAAARFLERGGLPYVSTFKSRLAFPSGVGQYYGVVGTLGRHTANYALRHARHVLVLGPDEGGLGGDTFYGRRFLAPSSFINPQASFTQITSAITHGATQGAFLELPKGQSTHNMFVRSLARVLDVVNCSADDIWVAALEHARRALAVTPLQRTSSLLEKYVARAASVHAALRPEDAPSVLTGVGNHWYAVGKYMNVQHPGMYYSPTNWGSIGVGVPNGLGMHFATGKPVWVFEGDGGAAFAAASYAYLLANTHLPLTVTLFMDAAYSAVQTSQYICLGEQRAVGKVPVPAHDQVEANISKMLDGPSVHRFWSSADYESFLAQAPTATGLRVLLVHFPLEQEEDGNSMVYEINVTRSYVEALVSSDFPSLRRAQGVIFTEPCSR</sequence>
<name>A0A6U9WN29_9DINO</name>
<accession>A0A6U9WN29</accession>
<keyword evidence="2" id="KW-0786">Thiamine pyrophosphate</keyword>
<dbReference type="AlphaFoldDB" id="A0A6U9WN29"/>
<dbReference type="Pfam" id="PF00205">
    <property type="entry name" value="TPP_enzyme_M"/>
    <property type="match status" value="1"/>
</dbReference>
<evidence type="ECO:0000259" key="3">
    <source>
        <dbReference type="Pfam" id="PF00205"/>
    </source>
</evidence>
<dbReference type="SUPFAM" id="SSF52467">
    <property type="entry name" value="DHS-like NAD/FAD-binding domain"/>
    <property type="match status" value="1"/>
</dbReference>
<evidence type="ECO:0000259" key="4">
    <source>
        <dbReference type="Pfam" id="PF02775"/>
    </source>
</evidence>
<dbReference type="GO" id="GO:0009097">
    <property type="term" value="P:isoleucine biosynthetic process"/>
    <property type="evidence" value="ECO:0007669"/>
    <property type="project" value="TreeGrafter"/>
</dbReference>
<dbReference type="GO" id="GO:0030976">
    <property type="term" value="F:thiamine pyrophosphate binding"/>
    <property type="evidence" value="ECO:0007669"/>
    <property type="project" value="InterPro"/>
</dbReference>
<dbReference type="InterPro" id="IPR012000">
    <property type="entry name" value="Thiamin_PyroP_enz_cen_dom"/>
</dbReference>
<dbReference type="GO" id="GO:0003984">
    <property type="term" value="F:acetolactate synthase activity"/>
    <property type="evidence" value="ECO:0007669"/>
    <property type="project" value="TreeGrafter"/>
</dbReference>
<comment type="similarity">
    <text evidence="1">Belongs to the TPP enzyme family.</text>
</comment>
<evidence type="ECO:0000313" key="5">
    <source>
        <dbReference type="EMBL" id="CAD9547485.1"/>
    </source>
</evidence>
<dbReference type="Gene3D" id="3.40.50.970">
    <property type="match status" value="1"/>
</dbReference>
<dbReference type="InterPro" id="IPR045229">
    <property type="entry name" value="TPP_enz"/>
</dbReference>
<dbReference type="SUPFAM" id="SSF52518">
    <property type="entry name" value="Thiamin diphosphate-binding fold (THDP-binding)"/>
    <property type="match status" value="1"/>
</dbReference>
<dbReference type="GO" id="GO:0000287">
    <property type="term" value="F:magnesium ion binding"/>
    <property type="evidence" value="ECO:0007669"/>
    <property type="project" value="InterPro"/>
</dbReference>
<dbReference type="InterPro" id="IPR029035">
    <property type="entry name" value="DHS-like_NAD/FAD-binding_dom"/>
</dbReference>
<dbReference type="GO" id="GO:0050660">
    <property type="term" value="F:flavin adenine dinucleotide binding"/>
    <property type="evidence" value="ECO:0007669"/>
    <property type="project" value="TreeGrafter"/>
</dbReference>
<dbReference type="InterPro" id="IPR011766">
    <property type="entry name" value="TPP_enzyme_TPP-bd"/>
</dbReference>
<evidence type="ECO:0008006" key="6">
    <source>
        <dbReference type="Google" id="ProtNLM"/>
    </source>
</evidence>
<dbReference type="CDD" id="cd00568">
    <property type="entry name" value="TPP_enzymes"/>
    <property type="match status" value="1"/>
</dbReference>
<protein>
    <recommendedName>
        <fullName evidence="6">Thiamine pyrophosphate enzyme TPP-binding domain-containing protein</fullName>
    </recommendedName>
</protein>
<dbReference type="GO" id="GO:0009099">
    <property type="term" value="P:L-valine biosynthetic process"/>
    <property type="evidence" value="ECO:0007669"/>
    <property type="project" value="TreeGrafter"/>
</dbReference>
<evidence type="ECO:0000256" key="2">
    <source>
        <dbReference type="ARBA" id="ARBA00023052"/>
    </source>
</evidence>
<gene>
    <name evidence="5" type="ORF">BRAN1462_LOCUS17961</name>
</gene>
<dbReference type="Gene3D" id="3.40.50.1220">
    <property type="entry name" value="TPP-binding domain"/>
    <property type="match status" value="1"/>
</dbReference>